<dbReference type="InterPro" id="IPR001638">
    <property type="entry name" value="Solute-binding_3/MltF_N"/>
</dbReference>
<dbReference type="Proteomes" id="UP000295063">
    <property type="component" value="Unassembled WGS sequence"/>
</dbReference>
<gene>
    <name evidence="6" type="ORF">EV210_10863</name>
</gene>
<protein>
    <submittedName>
        <fullName evidence="6">NitT/TauT family transport system substrate-binding protein</fullName>
    </submittedName>
</protein>
<sequence>MRKLLFLFAFCLVAALVLVGCGANAPVGGTADTKDKASKDALKISVAAQNNSGQVFQYMAEARGFLKEEGIDVNMVYINNGTDAFTALAGGKVDVISTYGTGGPLIQIANGQDFTVFGGYMIIGETPLYGKPEAEWKSIESFRGKKIGITRGGTPDIVLKGILYDAGLLNEVTFVEYKKNQEVLQAIASGEVDFGATATGYQLQAADLGLKVKMWPDEYWPNHSCCRMLATGAWMKNEKNQEALYRLLRAYLRAEEAMQGNKDEVVELVVKKLDLDKATVASFVKSEHMKYDSDPYRNSVVKMWNKMGNFGYIKDNNIKIEDHINTTIYKRALDSLLKDYPNSQFFKDKLVQFNQNNS</sequence>
<comment type="similarity">
    <text evidence="2">Belongs to the bacterial solute-binding protein SsuA/TauA family.</text>
</comment>
<dbReference type="AlphaFoldDB" id="A0A4R1PVU2"/>
<dbReference type="PANTHER" id="PTHR30024">
    <property type="entry name" value="ALIPHATIC SULFONATES-BINDING PROTEIN-RELATED"/>
    <property type="match status" value="1"/>
</dbReference>
<comment type="subcellular location">
    <subcellularLocation>
        <location evidence="1">Periplasm</location>
    </subcellularLocation>
</comment>
<feature type="chain" id="PRO_5038728866" evidence="4">
    <location>
        <begin position="26"/>
        <end position="358"/>
    </location>
</feature>
<keyword evidence="7" id="KW-1185">Reference proteome</keyword>
<dbReference type="InterPro" id="IPR015168">
    <property type="entry name" value="SsuA/THI5"/>
</dbReference>
<accession>A0A4R1PVU2</accession>
<reference evidence="6 7" key="1">
    <citation type="submission" date="2019-03" db="EMBL/GenBank/DDBJ databases">
        <title>Genomic Encyclopedia of Type Strains, Phase IV (KMG-IV): sequencing the most valuable type-strain genomes for metagenomic binning, comparative biology and taxonomic classification.</title>
        <authorList>
            <person name="Goeker M."/>
        </authorList>
    </citation>
    <scope>NUCLEOTIDE SEQUENCE [LARGE SCALE GENOMIC DNA]</scope>
    <source>
        <strain evidence="6 7">DSM 15969</strain>
    </source>
</reference>
<name>A0A4R1PVU2_9FIRM</name>
<dbReference type="SUPFAM" id="SSF53850">
    <property type="entry name" value="Periplasmic binding protein-like II"/>
    <property type="match status" value="1"/>
</dbReference>
<evidence type="ECO:0000259" key="5">
    <source>
        <dbReference type="SMART" id="SM00062"/>
    </source>
</evidence>
<dbReference type="OrthoDB" id="9815602at2"/>
<dbReference type="EMBL" id="SLUI01000008">
    <property type="protein sequence ID" value="TCL36426.1"/>
    <property type="molecule type" value="Genomic_DNA"/>
</dbReference>
<feature type="signal peptide" evidence="4">
    <location>
        <begin position="1"/>
        <end position="25"/>
    </location>
</feature>
<feature type="domain" description="Solute-binding protein family 3/N-terminal" evidence="5">
    <location>
        <begin position="43"/>
        <end position="262"/>
    </location>
</feature>
<dbReference type="GO" id="GO:0042597">
    <property type="term" value="C:periplasmic space"/>
    <property type="evidence" value="ECO:0007669"/>
    <property type="project" value="UniProtKB-SubCell"/>
</dbReference>
<dbReference type="PANTHER" id="PTHR30024:SF47">
    <property type="entry name" value="TAURINE-BINDING PERIPLASMIC PROTEIN"/>
    <property type="match status" value="1"/>
</dbReference>
<evidence type="ECO:0000256" key="3">
    <source>
        <dbReference type="ARBA" id="ARBA00022729"/>
    </source>
</evidence>
<organism evidence="6 7">
    <name type="scientific">Anaerospora hongkongensis</name>
    <dbReference type="NCBI Taxonomy" id="244830"/>
    <lineage>
        <taxon>Bacteria</taxon>
        <taxon>Bacillati</taxon>
        <taxon>Bacillota</taxon>
        <taxon>Negativicutes</taxon>
        <taxon>Selenomonadales</taxon>
        <taxon>Sporomusaceae</taxon>
        <taxon>Anaerospora</taxon>
    </lineage>
</organism>
<keyword evidence="3 4" id="KW-0732">Signal</keyword>
<comment type="caution">
    <text evidence="6">The sequence shown here is derived from an EMBL/GenBank/DDBJ whole genome shotgun (WGS) entry which is preliminary data.</text>
</comment>
<dbReference type="Pfam" id="PF09084">
    <property type="entry name" value="NMT1"/>
    <property type="match status" value="1"/>
</dbReference>
<evidence type="ECO:0000256" key="2">
    <source>
        <dbReference type="ARBA" id="ARBA00010742"/>
    </source>
</evidence>
<proteinExistence type="inferred from homology"/>
<evidence type="ECO:0000313" key="6">
    <source>
        <dbReference type="EMBL" id="TCL36426.1"/>
    </source>
</evidence>
<evidence type="ECO:0000313" key="7">
    <source>
        <dbReference type="Proteomes" id="UP000295063"/>
    </source>
</evidence>
<evidence type="ECO:0000256" key="4">
    <source>
        <dbReference type="SAM" id="SignalP"/>
    </source>
</evidence>
<dbReference type="Gene3D" id="3.40.190.10">
    <property type="entry name" value="Periplasmic binding protein-like II"/>
    <property type="match status" value="2"/>
</dbReference>
<evidence type="ECO:0000256" key="1">
    <source>
        <dbReference type="ARBA" id="ARBA00004418"/>
    </source>
</evidence>
<dbReference type="PROSITE" id="PS51257">
    <property type="entry name" value="PROKAR_LIPOPROTEIN"/>
    <property type="match status" value="1"/>
</dbReference>
<dbReference type="RefSeq" id="WP_132081047.1">
    <property type="nucleotide sequence ID" value="NZ_DALZLR010000008.1"/>
</dbReference>
<dbReference type="SMART" id="SM00062">
    <property type="entry name" value="PBPb"/>
    <property type="match status" value="1"/>
</dbReference>